<sequence>YFTYADRQSFIREFSNIQQRDDETVIYFVARFLRLAAFAGPLAGTEADQIEKFRWALLYKYRVALRGHQFTELSRLVSVVREVEIDQ</sequence>
<dbReference type="EMBL" id="JAWJAY010000819">
    <property type="protein sequence ID" value="MDV2888020.1"/>
    <property type="molecule type" value="Genomic_DNA"/>
</dbReference>
<evidence type="ECO:0000313" key="1">
    <source>
        <dbReference type="EMBL" id="MDV2888020.1"/>
    </source>
</evidence>
<accession>A0AAJ2NSW8</accession>
<protein>
    <recommendedName>
        <fullName evidence="3">Retrotransposon gag domain-containing protein</fullName>
    </recommendedName>
</protein>
<evidence type="ECO:0000313" key="2">
    <source>
        <dbReference type="Proteomes" id="UP001285636"/>
    </source>
</evidence>
<reference evidence="1" key="1">
    <citation type="submission" date="2023-10" db="EMBL/GenBank/DDBJ databases">
        <title>Screening of Alkalihalophilus pseudofirmusBZ-TG-HK211 and Its Alleviation of Salt Stress on Rapeseed Growth.</title>
        <authorList>
            <person name="Zhao B."/>
            <person name="Guo T."/>
        </authorList>
    </citation>
    <scope>NUCLEOTIDE SEQUENCE</scope>
    <source>
        <strain evidence="1">BZ-TG-HK211</strain>
    </source>
</reference>
<evidence type="ECO:0008006" key="3">
    <source>
        <dbReference type="Google" id="ProtNLM"/>
    </source>
</evidence>
<feature type="non-terminal residue" evidence="1">
    <location>
        <position position="1"/>
    </location>
</feature>
<comment type="caution">
    <text evidence="1">The sequence shown here is derived from an EMBL/GenBank/DDBJ whole genome shotgun (WGS) entry which is preliminary data.</text>
</comment>
<dbReference type="Proteomes" id="UP001285636">
    <property type="component" value="Unassembled WGS sequence"/>
</dbReference>
<gene>
    <name evidence="1" type="ORF">RYX45_22910</name>
</gene>
<feature type="non-terminal residue" evidence="1">
    <location>
        <position position="87"/>
    </location>
</feature>
<proteinExistence type="predicted"/>
<dbReference type="AlphaFoldDB" id="A0AAJ2NSW8"/>
<name>A0AAJ2NSW8_ALKPS</name>
<organism evidence="1 2">
    <name type="scientific">Alkalihalophilus pseudofirmus</name>
    <name type="common">Bacillus pseudofirmus</name>
    <dbReference type="NCBI Taxonomy" id="79885"/>
    <lineage>
        <taxon>Bacteria</taxon>
        <taxon>Bacillati</taxon>
        <taxon>Bacillota</taxon>
        <taxon>Bacilli</taxon>
        <taxon>Bacillales</taxon>
        <taxon>Bacillaceae</taxon>
        <taxon>Alkalihalophilus</taxon>
    </lineage>
</organism>
<dbReference type="RefSeq" id="WP_323468091.1">
    <property type="nucleotide sequence ID" value="NZ_JAWJAY010000819.1"/>
</dbReference>